<dbReference type="PROSITE" id="PS51687">
    <property type="entry name" value="SAM_MT_RNA_M5U"/>
    <property type="match status" value="1"/>
</dbReference>
<dbReference type="Gene3D" id="3.40.50.150">
    <property type="entry name" value="Vaccinia Virus protein VP39"/>
    <property type="match status" value="2"/>
</dbReference>
<evidence type="ECO:0000256" key="3">
    <source>
        <dbReference type="ARBA" id="ARBA00022691"/>
    </source>
</evidence>
<dbReference type="SUPFAM" id="SSF50249">
    <property type="entry name" value="Nucleic acid-binding proteins"/>
    <property type="match status" value="1"/>
</dbReference>
<gene>
    <name evidence="8" type="ORF">HYDPIDRAFT_118997</name>
</gene>
<feature type="region of interest" description="Disordered" evidence="6">
    <location>
        <begin position="23"/>
        <end position="111"/>
    </location>
</feature>
<keyword evidence="9" id="KW-1185">Reference proteome</keyword>
<dbReference type="OrthoDB" id="10250660at2759"/>
<evidence type="ECO:0000256" key="6">
    <source>
        <dbReference type="SAM" id="MobiDB-lite"/>
    </source>
</evidence>
<evidence type="ECO:0000256" key="1">
    <source>
        <dbReference type="ARBA" id="ARBA00022603"/>
    </source>
</evidence>
<feature type="binding site" evidence="4">
    <location>
        <position position="453"/>
    </location>
    <ligand>
        <name>S-adenosyl-L-methionine</name>
        <dbReference type="ChEBI" id="CHEBI:59789"/>
    </ligand>
</feature>
<feature type="binding site" evidence="4">
    <location>
        <position position="416"/>
    </location>
    <ligand>
        <name>S-adenosyl-L-methionine</name>
        <dbReference type="ChEBI" id="CHEBI:59789"/>
    </ligand>
</feature>
<dbReference type="SUPFAM" id="SSF53335">
    <property type="entry name" value="S-adenosyl-L-methionine-dependent methyltransferases"/>
    <property type="match status" value="1"/>
</dbReference>
<dbReference type="Proteomes" id="UP000053820">
    <property type="component" value="Unassembled WGS sequence"/>
</dbReference>
<evidence type="ECO:0000313" key="9">
    <source>
        <dbReference type="Proteomes" id="UP000053820"/>
    </source>
</evidence>
<feature type="compositionally biased region" description="Basic residues" evidence="6">
    <location>
        <begin position="92"/>
        <end position="105"/>
    </location>
</feature>
<dbReference type="AlphaFoldDB" id="A0A0C9W8D4"/>
<evidence type="ECO:0000259" key="7">
    <source>
        <dbReference type="PROSITE" id="PS50926"/>
    </source>
</evidence>
<keyword evidence="2 4" id="KW-0808">Transferase</keyword>
<feature type="binding site" evidence="4">
    <location>
        <position position="474"/>
    </location>
    <ligand>
        <name>S-adenosyl-L-methionine</name>
        <dbReference type="ChEBI" id="CHEBI:59789"/>
    </ligand>
</feature>
<dbReference type="InterPro" id="IPR010280">
    <property type="entry name" value="U5_MeTrfase_fam"/>
</dbReference>
<dbReference type="PROSITE" id="PS01230">
    <property type="entry name" value="TRMA_1"/>
    <property type="match status" value="1"/>
</dbReference>
<dbReference type="InterPro" id="IPR012340">
    <property type="entry name" value="NA-bd_OB-fold"/>
</dbReference>
<dbReference type="GO" id="GO:0030697">
    <property type="term" value="F:tRNA (uracil(54)-C5)-methyltransferase activity, S-adenosyl methionine-dependent"/>
    <property type="evidence" value="ECO:0007669"/>
    <property type="project" value="InterPro"/>
</dbReference>
<dbReference type="InterPro" id="IPR029063">
    <property type="entry name" value="SAM-dependent_MTases_sf"/>
</dbReference>
<protein>
    <recommendedName>
        <fullName evidence="7">TRAM domain-containing protein</fullName>
    </recommendedName>
</protein>
<evidence type="ECO:0000256" key="5">
    <source>
        <dbReference type="PROSITE-ProRule" id="PRU10015"/>
    </source>
</evidence>
<dbReference type="PANTHER" id="PTHR11061:SF30">
    <property type="entry name" value="TRNA (URACIL(54)-C(5))-METHYLTRANSFERASE"/>
    <property type="match status" value="1"/>
</dbReference>
<evidence type="ECO:0000256" key="2">
    <source>
        <dbReference type="ARBA" id="ARBA00022679"/>
    </source>
</evidence>
<reference evidence="8 9" key="1">
    <citation type="submission" date="2014-04" db="EMBL/GenBank/DDBJ databases">
        <title>Evolutionary Origins and Diversification of the Mycorrhizal Mutualists.</title>
        <authorList>
            <consortium name="DOE Joint Genome Institute"/>
            <consortium name="Mycorrhizal Genomics Consortium"/>
            <person name="Kohler A."/>
            <person name="Kuo A."/>
            <person name="Nagy L.G."/>
            <person name="Floudas D."/>
            <person name="Copeland A."/>
            <person name="Barry K.W."/>
            <person name="Cichocki N."/>
            <person name="Veneault-Fourrey C."/>
            <person name="LaButti K."/>
            <person name="Lindquist E.A."/>
            <person name="Lipzen A."/>
            <person name="Lundell T."/>
            <person name="Morin E."/>
            <person name="Murat C."/>
            <person name="Riley R."/>
            <person name="Ohm R."/>
            <person name="Sun H."/>
            <person name="Tunlid A."/>
            <person name="Henrissat B."/>
            <person name="Grigoriev I.V."/>
            <person name="Hibbett D.S."/>
            <person name="Martin F."/>
        </authorList>
    </citation>
    <scope>NUCLEOTIDE SEQUENCE [LARGE SCALE GENOMIC DNA]</scope>
    <source>
        <strain evidence="8 9">MD-312</strain>
    </source>
</reference>
<dbReference type="Gene3D" id="2.40.50.140">
    <property type="entry name" value="Nucleic acid-binding proteins"/>
    <property type="match status" value="1"/>
</dbReference>
<feature type="non-terminal residue" evidence="8">
    <location>
        <position position="1"/>
    </location>
</feature>
<feature type="binding site" evidence="4">
    <location>
        <position position="524"/>
    </location>
    <ligand>
        <name>S-adenosyl-L-methionine</name>
        <dbReference type="ChEBI" id="CHEBI:59789"/>
    </ligand>
</feature>
<dbReference type="InterPro" id="IPR030391">
    <property type="entry name" value="MeTrfase_TrmA_CS"/>
</dbReference>
<dbReference type="EMBL" id="KN839904">
    <property type="protein sequence ID" value="KIJ58937.1"/>
    <property type="molecule type" value="Genomic_DNA"/>
</dbReference>
<keyword evidence="3 4" id="KW-0949">S-adenosyl-L-methionine</keyword>
<feature type="compositionally biased region" description="Basic and acidic residues" evidence="6">
    <location>
        <begin position="61"/>
        <end position="70"/>
    </location>
</feature>
<keyword evidence="1 4" id="KW-0489">Methyltransferase</keyword>
<organism evidence="8 9">
    <name type="scientific">Hydnomerulius pinastri MD-312</name>
    <dbReference type="NCBI Taxonomy" id="994086"/>
    <lineage>
        <taxon>Eukaryota</taxon>
        <taxon>Fungi</taxon>
        <taxon>Dikarya</taxon>
        <taxon>Basidiomycota</taxon>
        <taxon>Agaricomycotina</taxon>
        <taxon>Agaricomycetes</taxon>
        <taxon>Agaricomycetidae</taxon>
        <taxon>Boletales</taxon>
        <taxon>Boletales incertae sedis</taxon>
        <taxon>Leucogyrophana</taxon>
    </lineage>
</organism>
<dbReference type="Pfam" id="PF05958">
    <property type="entry name" value="tRNA_U5-meth_tr"/>
    <property type="match status" value="1"/>
</dbReference>
<dbReference type="InterPro" id="IPR025795">
    <property type="entry name" value="tRNA_(uracil-5-)_MeTrfase"/>
</dbReference>
<comment type="similarity">
    <text evidence="4">Belongs to the class I-like SAM-binding methyltransferase superfamily. RNA M5U methyltransferase family.</text>
</comment>
<dbReference type="PROSITE" id="PS01231">
    <property type="entry name" value="TRMA_2"/>
    <property type="match status" value="1"/>
</dbReference>
<proteinExistence type="inferred from homology"/>
<feature type="active site" description="Nucleophile" evidence="4">
    <location>
        <position position="551"/>
    </location>
</feature>
<dbReference type="FunFam" id="2.40.50.140:FF:000201">
    <property type="entry name" value="TRM2p tRNA methyltransferase"/>
    <property type="match status" value="1"/>
</dbReference>
<dbReference type="GO" id="GO:0008033">
    <property type="term" value="P:tRNA processing"/>
    <property type="evidence" value="ECO:0007669"/>
    <property type="project" value="InterPro"/>
</dbReference>
<evidence type="ECO:0000313" key="8">
    <source>
        <dbReference type="EMBL" id="KIJ58937.1"/>
    </source>
</evidence>
<feature type="active site" evidence="5">
    <location>
        <position position="551"/>
    </location>
</feature>
<name>A0A0C9W8D4_9AGAM</name>
<dbReference type="PROSITE" id="PS50926">
    <property type="entry name" value="TRAM"/>
    <property type="match status" value="1"/>
</dbReference>
<sequence>MNAILLRNSFRTIKVSIRRFTTGKPRAATSWPRQSYNEPLISRMSAQVRSHPPSDGEDAGPVEKRPRMDADDPEVIARSPSTSHGGQGGRAERKKPARKGKKQKHLLPEPCSSDDVLWHDVKSLLGEEKVDCRIMEGTEWDAPFDFKDELEVMVSKLSSNGNALALGPEPHSSWVIVAPFALPGETIRVRVYRQSRLHSFADLLNVVTPNPELRDQSRIKCKYFGKCSGCQYQMLSYEDQLDIKRNVVIKAYQNFSDLPESVVPAALPTIGSPKQYHYRTKITPHFEAAPRKARLEKGENPNSGKPDWLKIGFNEIGKRTVLDIEECPIATPVLNEALGPIREDIVNKAWSYKKGVSLLLRDSVDNPISIEQDGSSTMDALSSELEKHVCITDPKATIREKVGDKYFEFPGHAFFQNNNSVLIPLTDYVKDAIFQASPDLPQDQQPTHLVDAYCGSGLFSIVLSPHFTTVAGIEISADSIKFATHNARLNDIPEGKCTFRSGDAADIFSVVSDFPREQTALIIDPPRKGCDEAFIEQLLAFRCKTVVYVSCNVHTQARDVGMILKLTNKFKGEDGKGYVLESLRGFDLFPQTAHVESVAVLRLV</sequence>
<dbReference type="InterPro" id="IPR002792">
    <property type="entry name" value="TRAM_dom"/>
</dbReference>
<dbReference type="PANTHER" id="PTHR11061">
    <property type="entry name" value="RNA M5U METHYLTRANSFERASE"/>
    <property type="match status" value="1"/>
</dbReference>
<accession>A0A0C9W8D4</accession>
<dbReference type="GO" id="GO:0032259">
    <property type="term" value="P:methylation"/>
    <property type="evidence" value="ECO:0007669"/>
    <property type="project" value="UniProtKB-KW"/>
</dbReference>
<feature type="domain" description="TRAM" evidence="7">
    <location>
        <begin position="133"/>
        <end position="205"/>
    </location>
</feature>
<dbReference type="PROSITE" id="PS51622">
    <property type="entry name" value="SAM_MT_RNA_M5U_2"/>
    <property type="match status" value="1"/>
</dbReference>
<evidence type="ECO:0000256" key="4">
    <source>
        <dbReference type="PROSITE-ProRule" id="PRU01024"/>
    </source>
</evidence>
<dbReference type="GO" id="GO:0009451">
    <property type="term" value="P:RNA modification"/>
    <property type="evidence" value="ECO:0007669"/>
    <property type="project" value="UniProtKB-ARBA"/>
</dbReference>
<dbReference type="HOGENOM" id="CLU_014689_3_1_1"/>
<dbReference type="InterPro" id="IPR030390">
    <property type="entry name" value="MeTrfase_TrmA_AS"/>
</dbReference>